<dbReference type="PROSITE" id="PS50949">
    <property type="entry name" value="HTH_GNTR"/>
    <property type="match status" value="1"/>
</dbReference>
<dbReference type="Pfam" id="PF07729">
    <property type="entry name" value="FCD"/>
    <property type="match status" value="1"/>
</dbReference>
<organism evidence="5 6">
    <name type="scientific">Vreelandella sedimenti</name>
    <dbReference type="NCBI Taxonomy" id="2729618"/>
    <lineage>
        <taxon>Bacteria</taxon>
        <taxon>Pseudomonadati</taxon>
        <taxon>Pseudomonadota</taxon>
        <taxon>Gammaproteobacteria</taxon>
        <taxon>Oceanospirillales</taxon>
        <taxon>Halomonadaceae</taxon>
        <taxon>Vreelandella</taxon>
    </lineage>
</organism>
<comment type="caution">
    <text evidence="5">The sequence shown here is derived from an EMBL/GenBank/DDBJ whole genome shotgun (WGS) entry which is preliminary data.</text>
</comment>
<dbReference type="InterPro" id="IPR008920">
    <property type="entry name" value="TF_FadR/GntR_C"/>
</dbReference>
<dbReference type="SUPFAM" id="SSF48008">
    <property type="entry name" value="GntR ligand-binding domain-like"/>
    <property type="match status" value="1"/>
</dbReference>
<keyword evidence="3" id="KW-0804">Transcription</keyword>
<dbReference type="CDD" id="cd07377">
    <property type="entry name" value="WHTH_GntR"/>
    <property type="match status" value="1"/>
</dbReference>
<gene>
    <name evidence="5" type="ORF">HZU72_22220</name>
</gene>
<reference evidence="5 6" key="1">
    <citation type="submission" date="2020-07" db="EMBL/GenBank/DDBJ databases">
        <title>Halomonas sp. QX-2 draft genome sequence.</title>
        <authorList>
            <person name="Qiu X."/>
        </authorList>
    </citation>
    <scope>NUCLEOTIDE SEQUENCE [LARGE SCALE GENOMIC DNA]</scope>
    <source>
        <strain evidence="5 6">QX-2</strain>
    </source>
</reference>
<dbReference type="PRINTS" id="PR00035">
    <property type="entry name" value="HTHGNTR"/>
</dbReference>
<protein>
    <submittedName>
        <fullName evidence="5">FadR family transcriptional regulator</fullName>
    </submittedName>
</protein>
<dbReference type="Proteomes" id="UP000520876">
    <property type="component" value="Unassembled WGS sequence"/>
</dbReference>
<dbReference type="AlphaFoldDB" id="A0A7Z0NCM0"/>
<dbReference type="Gene3D" id="1.10.10.10">
    <property type="entry name" value="Winged helix-like DNA-binding domain superfamily/Winged helix DNA-binding domain"/>
    <property type="match status" value="1"/>
</dbReference>
<evidence type="ECO:0000313" key="6">
    <source>
        <dbReference type="Proteomes" id="UP000520876"/>
    </source>
</evidence>
<keyword evidence="2" id="KW-0238">DNA-binding</keyword>
<keyword evidence="6" id="KW-1185">Reference proteome</keyword>
<dbReference type="Pfam" id="PF00392">
    <property type="entry name" value="GntR"/>
    <property type="match status" value="1"/>
</dbReference>
<proteinExistence type="predicted"/>
<dbReference type="RefSeq" id="WP_180095989.1">
    <property type="nucleotide sequence ID" value="NZ_CAXAZJ010000015.1"/>
</dbReference>
<evidence type="ECO:0000256" key="3">
    <source>
        <dbReference type="ARBA" id="ARBA00023163"/>
    </source>
</evidence>
<evidence type="ECO:0000313" key="5">
    <source>
        <dbReference type="EMBL" id="NYT75106.1"/>
    </source>
</evidence>
<dbReference type="GO" id="GO:0003700">
    <property type="term" value="F:DNA-binding transcription factor activity"/>
    <property type="evidence" value="ECO:0007669"/>
    <property type="project" value="InterPro"/>
</dbReference>
<evidence type="ECO:0000256" key="1">
    <source>
        <dbReference type="ARBA" id="ARBA00023015"/>
    </source>
</evidence>
<dbReference type="InterPro" id="IPR011711">
    <property type="entry name" value="GntR_C"/>
</dbReference>
<sequence>MSNKPKADNALAKTDRLALEKAIQPARQRSLGDDVYEALAKLISSGELEAGQKLPSEGDLCRLFAVSRPIVRKALSRCRDNGLIISHKGSGSFVSSNTLATSTEMPPEQQLSRMLHALEFRRSTEPEAAYYAAIRRSPEELKNIAKALEDFRHFEDGESRPNVDIAFHRAIARASQNDHYVRSLELIDYDIDLGITLARHLSRLGQVDRRAAIYTEHHQIYLAIETQDPEAAHLAMRKHLEYSQLRVIARGEEMIRRIRSQT</sequence>
<dbReference type="SMART" id="SM00345">
    <property type="entry name" value="HTH_GNTR"/>
    <property type="match status" value="1"/>
</dbReference>
<dbReference type="EMBL" id="JACCGK010000028">
    <property type="protein sequence ID" value="NYT75106.1"/>
    <property type="molecule type" value="Genomic_DNA"/>
</dbReference>
<dbReference type="Gene3D" id="1.20.120.530">
    <property type="entry name" value="GntR ligand-binding domain-like"/>
    <property type="match status" value="1"/>
</dbReference>
<dbReference type="SUPFAM" id="SSF46785">
    <property type="entry name" value="Winged helix' DNA-binding domain"/>
    <property type="match status" value="1"/>
</dbReference>
<evidence type="ECO:0000259" key="4">
    <source>
        <dbReference type="PROSITE" id="PS50949"/>
    </source>
</evidence>
<dbReference type="PANTHER" id="PTHR43537">
    <property type="entry name" value="TRANSCRIPTIONAL REGULATOR, GNTR FAMILY"/>
    <property type="match status" value="1"/>
</dbReference>
<dbReference type="InterPro" id="IPR036390">
    <property type="entry name" value="WH_DNA-bd_sf"/>
</dbReference>
<accession>A0A7Z0NCM0</accession>
<dbReference type="InterPro" id="IPR036388">
    <property type="entry name" value="WH-like_DNA-bd_sf"/>
</dbReference>
<keyword evidence="1" id="KW-0805">Transcription regulation</keyword>
<dbReference type="GO" id="GO:0003677">
    <property type="term" value="F:DNA binding"/>
    <property type="evidence" value="ECO:0007669"/>
    <property type="project" value="UniProtKB-KW"/>
</dbReference>
<name>A0A7Z0NCM0_9GAMM</name>
<dbReference type="SMART" id="SM00895">
    <property type="entry name" value="FCD"/>
    <property type="match status" value="1"/>
</dbReference>
<evidence type="ECO:0000256" key="2">
    <source>
        <dbReference type="ARBA" id="ARBA00023125"/>
    </source>
</evidence>
<feature type="domain" description="HTH gntR-type" evidence="4">
    <location>
        <begin position="29"/>
        <end position="97"/>
    </location>
</feature>
<dbReference type="PANTHER" id="PTHR43537:SF5">
    <property type="entry name" value="UXU OPERON TRANSCRIPTIONAL REGULATOR"/>
    <property type="match status" value="1"/>
</dbReference>
<dbReference type="InterPro" id="IPR000524">
    <property type="entry name" value="Tscrpt_reg_HTH_GntR"/>
</dbReference>